<evidence type="ECO:0000313" key="7">
    <source>
        <dbReference type="EMBL" id="ABO94340.1"/>
    </source>
</evidence>
<dbReference type="InterPro" id="IPR049552">
    <property type="entry name" value="PKS_DH_N"/>
</dbReference>
<evidence type="ECO:0000259" key="6">
    <source>
        <dbReference type="PROSITE" id="PS52004"/>
    </source>
</evidence>
<dbReference type="GO" id="GO:0006633">
    <property type="term" value="P:fatty acid biosynthetic process"/>
    <property type="evidence" value="ECO:0007669"/>
    <property type="project" value="TreeGrafter"/>
</dbReference>
<dbReference type="InterPro" id="IPR045851">
    <property type="entry name" value="AMP-bd_C_sf"/>
</dbReference>
<dbReference type="SUPFAM" id="SSF53901">
    <property type="entry name" value="Thiolase-like"/>
    <property type="match status" value="5"/>
</dbReference>
<dbReference type="InterPro" id="IPR016039">
    <property type="entry name" value="Thiolase-like"/>
</dbReference>
<dbReference type="KEGG" id="olu:OSTLU_29828"/>
<dbReference type="Pfam" id="PF00109">
    <property type="entry name" value="ketoacyl-synt"/>
    <property type="match status" value="4"/>
</dbReference>
<feature type="domain" description="Ketosynthase family 3 (KS3)" evidence="6">
    <location>
        <begin position="2865"/>
        <end position="3285"/>
    </location>
</feature>
<dbReference type="SUPFAM" id="SSF47336">
    <property type="entry name" value="ACP-like"/>
    <property type="match status" value="6"/>
</dbReference>
<dbReference type="CDD" id="cd04433">
    <property type="entry name" value="AFD_class_I"/>
    <property type="match status" value="1"/>
</dbReference>
<dbReference type="EMBL" id="CP000582">
    <property type="protein sequence ID" value="ABO94340.1"/>
    <property type="molecule type" value="Genomic_DNA"/>
</dbReference>
<dbReference type="SMART" id="SM00823">
    <property type="entry name" value="PKS_PP"/>
    <property type="match status" value="6"/>
</dbReference>
<dbReference type="PROSITE" id="PS52004">
    <property type="entry name" value="KS3_2"/>
    <property type="match status" value="4"/>
</dbReference>
<dbReference type="HOGENOM" id="CLU_223367_0_0_1"/>
<feature type="transmembrane region" description="Helical" evidence="4">
    <location>
        <begin position="4933"/>
        <end position="4951"/>
    </location>
</feature>
<dbReference type="InterPro" id="IPR036736">
    <property type="entry name" value="ACP-like_sf"/>
</dbReference>
<dbReference type="InterPro" id="IPR013968">
    <property type="entry name" value="PKS_KR"/>
</dbReference>
<feature type="domain" description="Ketosynthase family 3 (KS3)" evidence="6">
    <location>
        <begin position="4109"/>
        <end position="4554"/>
    </location>
</feature>
<keyword evidence="1" id="KW-0596">Phosphopantetheine</keyword>
<dbReference type="CDD" id="cd00833">
    <property type="entry name" value="PKS"/>
    <property type="match status" value="4"/>
</dbReference>
<dbReference type="eggNOG" id="KOG1202">
    <property type="taxonomic scope" value="Eukaryota"/>
</dbReference>
<feature type="domain" description="Carrier" evidence="5">
    <location>
        <begin position="468"/>
        <end position="543"/>
    </location>
</feature>
<dbReference type="Pfam" id="PF21089">
    <property type="entry name" value="PKS_DH_N"/>
    <property type="match status" value="1"/>
</dbReference>
<feature type="domain" description="Carrier" evidence="5">
    <location>
        <begin position="4038"/>
        <end position="4112"/>
    </location>
</feature>
<dbReference type="Proteomes" id="UP000001568">
    <property type="component" value="Chromosome 2"/>
</dbReference>
<dbReference type="PANTHER" id="PTHR43775:SF37">
    <property type="entry name" value="SI:DKEY-61P9.11"/>
    <property type="match status" value="1"/>
</dbReference>
<dbReference type="SUPFAM" id="SSF51735">
    <property type="entry name" value="NAD(P)-binding Rossmann-fold domains"/>
    <property type="match status" value="3"/>
</dbReference>
<keyword evidence="8" id="KW-1185">Reference proteome</keyword>
<keyword evidence="4" id="KW-1133">Transmembrane helix</keyword>
<gene>
    <name evidence="7" type="ORF">OSTLU_29828</name>
</gene>
<dbReference type="InterPro" id="IPR036291">
    <property type="entry name" value="NAD(P)-bd_dom_sf"/>
</dbReference>
<dbReference type="InterPro" id="IPR020845">
    <property type="entry name" value="AMP-binding_CS"/>
</dbReference>
<dbReference type="InterPro" id="IPR057326">
    <property type="entry name" value="KR_dom"/>
</dbReference>
<dbReference type="Gene3D" id="1.10.1200.10">
    <property type="entry name" value="ACP-like"/>
    <property type="match status" value="6"/>
</dbReference>
<name>A4RTM5_OSTLU</name>
<dbReference type="Pfam" id="PF00501">
    <property type="entry name" value="AMP-binding"/>
    <property type="match status" value="1"/>
</dbReference>
<dbReference type="InterPro" id="IPR025110">
    <property type="entry name" value="AMP-bd_C"/>
</dbReference>
<dbReference type="Gene3D" id="3.40.50.720">
    <property type="entry name" value="NAD(P)-binding Rossmann-like Domain"/>
    <property type="match status" value="3"/>
</dbReference>
<keyword evidence="4" id="KW-0472">Membrane</keyword>
<evidence type="ECO:0000259" key="5">
    <source>
        <dbReference type="PROSITE" id="PS50075"/>
    </source>
</evidence>
<reference evidence="7 8" key="1">
    <citation type="journal article" date="2007" name="Proc. Natl. Acad. Sci. U.S.A.">
        <title>The tiny eukaryote Ostreococcus provides genomic insights into the paradox of plankton speciation.</title>
        <authorList>
            <person name="Palenik B."/>
            <person name="Grimwood J."/>
            <person name="Aerts A."/>
            <person name="Rouze P."/>
            <person name="Salamov A."/>
            <person name="Putnam N."/>
            <person name="Dupont C."/>
            <person name="Jorgensen R."/>
            <person name="Derelle E."/>
            <person name="Rombauts S."/>
            <person name="Zhou K."/>
            <person name="Otillar R."/>
            <person name="Merchant S.S."/>
            <person name="Podell S."/>
            <person name="Gaasterland T."/>
            <person name="Napoli C."/>
            <person name="Gendler K."/>
            <person name="Manuell A."/>
            <person name="Tai V."/>
            <person name="Vallon O."/>
            <person name="Piganeau G."/>
            <person name="Jancek S."/>
            <person name="Heijde M."/>
            <person name="Jabbari K."/>
            <person name="Bowler C."/>
            <person name="Lohr M."/>
            <person name="Robbens S."/>
            <person name="Werner G."/>
            <person name="Dubchak I."/>
            <person name="Pazour G.J."/>
            <person name="Ren Q."/>
            <person name="Paulsen I."/>
            <person name="Delwiche C."/>
            <person name="Schmutz J."/>
            <person name="Rokhsar D."/>
            <person name="Van de Peer Y."/>
            <person name="Moreau H."/>
            <person name="Grigoriev I.V."/>
        </authorList>
    </citation>
    <scope>NUCLEOTIDE SEQUENCE [LARGE SCALE GENOMIC DNA]</scope>
    <source>
        <strain evidence="7 8">CCE9901</strain>
    </source>
</reference>
<dbReference type="PROSITE" id="PS00455">
    <property type="entry name" value="AMP_BINDING"/>
    <property type="match status" value="1"/>
</dbReference>
<feature type="domain" description="Carrier" evidence="5">
    <location>
        <begin position="2787"/>
        <end position="2861"/>
    </location>
</feature>
<dbReference type="GeneID" id="5000275"/>
<dbReference type="Pfam" id="PF00550">
    <property type="entry name" value="PP-binding"/>
    <property type="match status" value="6"/>
</dbReference>
<keyword evidence="4" id="KW-0812">Transmembrane</keyword>
<dbReference type="SUPFAM" id="SSF56801">
    <property type="entry name" value="Acetyl-CoA synthetase-like"/>
    <property type="match status" value="1"/>
</dbReference>
<feature type="domain" description="Carrier" evidence="5">
    <location>
        <begin position="1625"/>
        <end position="1699"/>
    </location>
</feature>
<evidence type="ECO:0000256" key="3">
    <source>
        <dbReference type="ARBA" id="ARBA00022679"/>
    </source>
</evidence>
<sequence length="4962" mass="533451">MIDYSDLNGTDEPMSILYAAAPGASSMAELALPNYDTEQLAEFMDMMVESTRLCFDVYSAHRGGVDVVSGGGTDTYDAFLSESDEPCLGLLSQLERGDALCWTPRLAEEALLDCDFQVMFTSGTTGAPKVVTHTQRQVMLHAKSVAQCCAFASHDVWLHVAPLFHAMDAFAMYACVLVGAKQVCTASEIFDVKTTLQTMKDAGVTLTALTSTHLRMLVSDPAFAVSAKHLRMLSVGGSAVPVDLVASLKYQCPQCTYFTDYGATEACGKICTTLGAPSSSIESLARAGHAMPLFDVCVVKDSTSMESVEWNDVTRGEVLVRGPTVIGTFDGKWHTVGDVATVDASGSVKIVDRLSDIIIVGGENVYSSEVEAVLLERPEIEECAVFGMPDKVLGEVVCAAIVLNSRQASLNSSEVTKHCSSRLADFKRPQRLTIVESLPKSPTGKVLKLKLQAQLATRSHEDGTRPHAELSDVVRQEFIHAMDWNDDREIDTKQTFSSLGVRSTQAVSFANLLSDRLGLDLPSTLMFDHPNLNSVINFVAGRTMIRRSASSITQKHAPLSFSSVFVTEISDEFPHGEIDAQTVIPLRRFDVEHHFSCGDDFATAPLGSIDVRFAALLANFDEEDLLACELSPVEASYVDPQHRILLRQTLPVLHFSNQSADVVTGVFVGCMWADDYSNVLSSFQCVFVSPNATLGIGSGLAFLSGRISFSANLSGPAIGCDTACSSSLVACSLGLSSMMKFECDSSLCAGTNLLLFVNTHSKICRLNALAMDGRCKTLDYAADGYGRSEGVGSCLLSVENGNPCHGTLVYVGVNQDARSAALVAPRGAAQSAVIAETCSRCVGQLTVYELHGTGTQLGDPIEISALREALECTEIDLVAISITSVKASFGHSEGSAGIAGLLSAIISDKNRQRMPIHHLIHLNPHVAEISNGLSTPFSFGRVLSAGVRINQRNGRGEHSGVSAFGMSGTNASALLRSAVRSEQIKRTNRRILLDLATWCSIDPPTFPALFSFCVASDNVLFQIRIDARIYSGAFDMSIQHMKFFPSGHCVETARQCASTLGQRSAVVNSFTIHSPLRLAENRGTDVVVTVDKRSGFVTTGSADALVKYATCRFTIPVHSIPPKGARWNAVRATPPTTITASIQRTQKVRTDCIDPIYLESLFQINSALRLGATLLGSLNAYCTLTRFPPHGHLSVTMAGECGNLASATRMTGLTLHRVRANAFTSARRISDMLYHVSWCAAGVATASGRTHQSLRLINLTAKACDAVCAGLSAIQSFDDASISAVSAEVMPLACRGDALLALVRTAAQELPTIRFAGIRCAENASSYDARAKSYAPGAACDIKIDAQVVYEQRLSRVNMESSTSENQTSYAVLITGGLGGVGFHMAKWLLSHESSSFTNLLSRIGRQNVSFGDIDGKSALIIRRCDLSDHEDVVEVLKSTKMRAPLRKILHASGIILDNTLAKQNHDGVKQVFAAKVSAFENIEMCVGCLEAVHTSVVCSSIASTFGSPGQSNYSAANAVLDFYAISSQYHGRPLSSVQWGAWCSVGMASRGGSYIARAERVGFGTITPDEGVDVLRRIFTGWTTSIVASPFDWNKMVKNAPMFTMLESFLGTSGHKIAQPKVIEDKERIRFRVRSIVESILGGSPDADAPLASSGLDSLSANELKMEIDAEFGVQTPATLVYDYPSINTLSACVVSVLQPSIKLVEEYHSPQMNMTAQTDICGVILGGDIRTAATMRFPVDAISIAPYGRWDNNFWMDARNMTFPFSSAFMVHFTEFDNDLFGIPGVETLLLDPQQRTLLEGAFAVVDISSQQDDTTVWVGITVSQYKTDVINVYWAPAFHSSMGTGSLPSVAAGRLSYVFSMSGASMSVDTACSSSLVACSLAFDSLRKQCLGSSALVCGTVAMMSVSGTIDRHYANMLSVECRCKTLDASADGFIEGEATGIMSMTSALRASGEGVSISGTAVNQDGHSASLTAPNGPAQTRVIREALCSANMQGEEMESISLHGTGTPLGDPIELGAALGALQDCKKLMLDAVKSHVGHCETAAGIVALLRAHATVSDSIAHPVLHLRSLNQHCSSIIQTSDTNAPIVIPRQKVDANFKTMGISAFAFQGTNAHAIQRLNSGTVRAAVSRFAFHRREFWPLPTLHPHILSCTASTSDFARFCGRVEPRGHAHLLDHVVAERPLYPGAGFQELCAASARLMFAINVVAVESVVPAPLVMRTRELTLFTVSTELRKGEIRIQTKSGAVTHTKCFARRACAQPPQQASLKLLMKSVMPRSCASVHVPDWHLGYVVHPASLDASLQLAAVVDLTNTEVKVPVGAKAYVSVKSSSNAPTHFASLLKSNHSLERSRIVGLQVKTMRRTASRAAAHMPASKDTYTLRWFVVRSTGRSSKCVHLTLRKWIVTKSVTCATIGLAQNLASSRAAALNADRARAMEAVRAIVRTVAQEVQGVQFESTRHRAEDSHYVERSSTAAFVQGAPHEVSVDALALSEPRLRRAVVVDKWSRKHHLNQRIFARGDTSEKYIFITGGLGAIGMEVAREFERRSWRVVLLSRNGRAQAFGERRGSLVNAIKCDTSCSDSPSIRSCSLFCVDNTERYVLHAAGVLCDALLNQTTARSVFATMGAKLLSSNLAYAKVTRAVVLCSSIAALTGNPGQTNYAAANALLDADAREQRSFGDSYFSVQWGGWANVGMAASNPAVVQRLVRIGAGAVDPKFGVDIIVKVFHGLIPHESIAVSPFNWRQISKSLPAFGIFKDVVECAHSTTTTEVKPPRVGTSALAMQTMSKRDVEIKISSLVRALVGREVAVNAPLMEAGLDSQAAGELKNELDVAFGVEVPAVAVYDYPTIAALSSYIASGTQIVENFESSPTVAEHFLNDVVAHISGAELLVPTHSGDGITRVPMHRWDNSWWWDREQIFIPSFSGFLIGYELFDTTLFGIASTEALLMDVQQRSILEGVASTRLASHEIKDDALEGDSCGVYVAISSMQYQVEVLDKFWSNQFSPYIATGNTLSVAAGRVSFIYGLRGPSFSIDTACSTSIVATHLCVEGLRSFDCTSGIVAGVISILGPGVTTIFFSSGMLSQSGRCKTLDASADGYVRGEARGVFLVHGMESHAISSGVAIVGSSINQDGRSSGLTAPNGPSQQAVMKQALRASRANGAEIDKLQMHGTGTPLGDPIEVGATAAVLQRQSGEPLTLEAIKSHVGHTETASGMVALMQPLLSLVDSDVEKILHLRWVNPHIASIVGKGAFVSSPRQNFPRNAKLAGVSSFAFQGTNANSIQRVTMGDKLRHPIVSPAFVRETFYPLPKLHPQIHAFSKTFKRGDTLRFCAKVNVRTHAHLLHHRVFDRALYPGAGFQELAGGAARTFDAKSATILNSAVPAPLQMSLLKDTVFDVRILAPSGRLDVHSANIIFMKCYVRLHDNCRCESVTTSSKSFTKRAKTTKISLAKIHSLTTERHVEYFVHPTCLDSTLQLGAVMNAGSSETKVPVGVHAYAAQQISVKRRSLHASASNSSGNYVLERANVVGLELKPMRRGKALVTKQTRMLYALRWFALQPCVPGQKRTVSDLESCATCGVLTAACAVQCNTATGIEIETIRTTSNDALHGFARTVGQEIKQLRTESVRFDGARTRYVASADASLKFVGESYDVLVQANMTYGSRVRKAQNVIKPPSRKSLTLEVRIPRQAPKTLRVMITGGLGAIGVEYATHVNSSTIDARVRLLGRSGRGAEFDGRTFSSVHACKCDAGFSEDVKPVVYHQCDEILHAAGVLRDGLIRFQSALSVRVVIGAKVNSWQTLESHLVGAMVRRIVHCSSIAALTGSSGQSNYSAANACLDSIADFARFRGDSISSMQFGAWSNAGMAEARVLEKVNSMGFGVVTPELGMRALERVMSRQGIGNVIATPYDFKKFAEALPVIPRMYRDVAVKQKQKTSKKQRKHVGGGAARLSVAVVRRKIQQIATQVIGREIGLDEPLMDAGLDSLGGQEMKAQIEDEFAVELPATAAFDYPTVSVLGDFVAGELGAGDVDEDEDTAEGSGISIADVQSRVLQIACQVIGRDVDPNEPLMDSGLDSLGGQEMKQQIEDEFDIELPPTVVFDYPTIKDLATFVADEIGATAATKKSPTIVVASSLKHVAVRNFDLTAPHPPDADAIRRVPYHRWDHDFYQEAVQEYHSSRVSGYNLHVAPFGGFMTNYISFDNRAFAISALEALYMDVQQRSLLEGTFQATTAGTFAVTSEDTLEGSLSSGVWVGIAACDYADEVLRRYEHALHPYLVSGTSLNVAAGRISYVFNFKGPSVSVDTACSSSIVTTHSAFISMRSSEIGRAVSCGVQAILSEHITGVFHSSGMLAPDGRCKTLDASADGYVRGEARGVLALEAVDASEAVNVTNVLLAGAAVNQDGRSSSLTAPNGPTQKTVIRAAISTASAMTRDVDVLQLHGTGTALGDPIEIGAALSALERLPADRAFTLEAVKTHVGHTETAAGAVSLVQETKKLAGCATSLVAHLRLVSPHLLGLFASAQTNGTHIARQFSARLASLVSVSGFAFQGTNANAVLRLNSSKLPAPRHCPKAIFHRSRFWPLPELHVHLKTFDGSNDAVTFRFTACVDARLHSHLLGCKTSAREAIFPSAGFLELACAASRIFDREPMACDAAVFAPLALRTNGVYFFTVAVNAKSGEVEAKESLDQGEACMQCRVRRTDLASRRTAPGPVSSLLVGRSDSSNRTVRARVKARSEQSHFEYRIDPCALESSFAARSAMRDPGVLRACARHYTTPRTAAMSMIATICDHAHTMNEVYTIGVVFKRPFDRVYRLIRQTFAATPEATTSLRREVVAPLPPLESLESIQRKIYAHCSRITGASSIAGGDALVDLGMDSLAAAELRAAIQNEFGMLLPIHAAFECPTADALASYIVREHTKKRKAETAGATRPASTVEGETVRWLVVIAVIVVVMVLHIVKLTRAVSLEDA</sequence>
<dbReference type="SMART" id="SM00825">
    <property type="entry name" value="PKS_KS"/>
    <property type="match status" value="4"/>
</dbReference>
<dbReference type="InterPro" id="IPR014030">
    <property type="entry name" value="Ketoacyl_synth_N"/>
</dbReference>
<dbReference type="RefSeq" id="XP_001416048.1">
    <property type="nucleotide sequence ID" value="XM_001416011.1"/>
</dbReference>
<dbReference type="eggNOG" id="KOG1176">
    <property type="taxonomic scope" value="Eukaryota"/>
</dbReference>
<dbReference type="PROSITE" id="PS50075">
    <property type="entry name" value="CARRIER"/>
    <property type="match status" value="6"/>
</dbReference>
<evidence type="ECO:0000313" key="8">
    <source>
        <dbReference type="Proteomes" id="UP000001568"/>
    </source>
</evidence>
<dbReference type="InterPro" id="IPR014031">
    <property type="entry name" value="Ketoacyl_synth_C"/>
</dbReference>
<dbReference type="InterPro" id="IPR000873">
    <property type="entry name" value="AMP-dep_synth/lig_dom"/>
</dbReference>
<dbReference type="GO" id="GO:0031177">
    <property type="term" value="F:phosphopantetheine binding"/>
    <property type="evidence" value="ECO:0007669"/>
    <property type="project" value="InterPro"/>
</dbReference>
<dbReference type="GO" id="GO:0005886">
    <property type="term" value="C:plasma membrane"/>
    <property type="evidence" value="ECO:0007669"/>
    <property type="project" value="TreeGrafter"/>
</dbReference>
<dbReference type="CDD" id="cd05274">
    <property type="entry name" value="KR_FAS_SDR_x"/>
    <property type="match status" value="1"/>
</dbReference>
<dbReference type="SMART" id="SM00822">
    <property type="entry name" value="PKS_KR"/>
    <property type="match status" value="3"/>
</dbReference>
<accession>A4RTM5</accession>
<feature type="domain" description="Ketosynthase family 3 (KS3)" evidence="6">
    <location>
        <begin position="1711"/>
        <end position="2123"/>
    </location>
</feature>
<keyword evidence="3" id="KW-0808">Transferase</keyword>
<proteinExistence type="predicted"/>
<dbReference type="InterPro" id="IPR020806">
    <property type="entry name" value="PKS_PP-bd"/>
</dbReference>
<dbReference type="SMART" id="SM01294">
    <property type="entry name" value="PKS_PP_betabranch"/>
    <property type="match status" value="1"/>
</dbReference>
<dbReference type="InterPro" id="IPR042099">
    <property type="entry name" value="ANL_N_sf"/>
</dbReference>
<dbReference type="Pfam" id="PF13193">
    <property type="entry name" value="AMP-binding_C"/>
    <property type="match status" value="1"/>
</dbReference>
<dbReference type="Pfam" id="PF02801">
    <property type="entry name" value="Ketoacyl-synt_C"/>
    <property type="match status" value="4"/>
</dbReference>
<dbReference type="InterPro" id="IPR009081">
    <property type="entry name" value="PP-bd_ACP"/>
</dbReference>
<protein>
    <submittedName>
        <fullName evidence="7">Uncharacterized protein</fullName>
    </submittedName>
</protein>
<dbReference type="InterPro" id="IPR006162">
    <property type="entry name" value="Ppantetheine_attach_site"/>
</dbReference>
<dbReference type="GO" id="GO:0005737">
    <property type="term" value="C:cytoplasm"/>
    <property type="evidence" value="ECO:0007669"/>
    <property type="project" value="TreeGrafter"/>
</dbReference>
<dbReference type="PANTHER" id="PTHR43775">
    <property type="entry name" value="FATTY ACID SYNTHASE"/>
    <property type="match status" value="1"/>
</dbReference>
<dbReference type="STRING" id="436017.A4RTM5"/>
<feature type="domain" description="Carrier" evidence="5">
    <location>
        <begin position="4835"/>
        <end position="4910"/>
    </location>
</feature>
<organism evidence="7 8">
    <name type="scientific">Ostreococcus lucimarinus (strain CCE9901)</name>
    <dbReference type="NCBI Taxonomy" id="436017"/>
    <lineage>
        <taxon>Eukaryota</taxon>
        <taxon>Viridiplantae</taxon>
        <taxon>Chlorophyta</taxon>
        <taxon>Mamiellophyceae</taxon>
        <taxon>Mamiellales</taxon>
        <taxon>Bathycoccaceae</taxon>
        <taxon>Ostreococcus</taxon>
    </lineage>
</organism>
<dbReference type="InterPro" id="IPR020841">
    <property type="entry name" value="PKS_Beta-ketoAc_synthase_dom"/>
</dbReference>
<dbReference type="OrthoDB" id="515324at2759"/>
<feature type="domain" description="Carrier" evidence="5">
    <location>
        <begin position="3947"/>
        <end position="4021"/>
    </location>
</feature>
<dbReference type="GO" id="GO:0004312">
    <property type="term" value="F:fatty acid synthase activity"/>
    <property type="evidence" value="ECO:0007669"/>
    <property type="project" value="TreeGrafter"/>
</dbReference>
<dbReference type="OMA" id="SWRYRTE"/>
<evidence type="ECO:0000256" key="4">
    <source>
        <dbReference type="SAM" id="Phobius"/>
    </source>
</evidence>
<dbReference type="PROSITE" id="PS00012">
    <property type="entry name" value="PHOSPHOPANTETHEINE"/>
    <property type="match status" value="1"/>
</dbReference>
<dbReference type="Gene3D" id="3.40.50.12780">
    <property type="entry name" value="N-terminal domain of ligase-like"/>
    <property type="match status" value="1"/>
</dbReference>
<dbReference type="Gene3D" id="3.30.300.30">
    <property type="match status" value="1"/>
</dbReference>
<dbReference type="Pfam" id="PF08659">
    <property type="entry name" value="KR"/>
    <property type="match status" value="3"/>
</dbReference>
<dbReference type="InterPro" id="IPR050091">
    <property type="entry name" value="PKS_NRPS_Biosynth_Enz"/>
</dbReference>
<dbReference type="Gene3D" id="3.40.47.10">
    <property type="match status" value="4"/>
</dbReference>
<evidence type="ECO:0000256" key="2">
    <source>
        <dbReference type="ARBA" id="ARBA00022553"/>
    </source>
</evidence>
<dbReference type="Gramene" id="ABO94340">
    <property type="protein sequence ID" value="ABO94340"/>
    <property type="gene ID" value="OSTLU_29828"/>
</dbReference>
<evidence type="ECO:0000256" key="1">
    <source>
        <dbReference type="ARBA" id="ARBA00022450"/>
    </source>
</evidence>
<dbReference type="Gene3D" id="3.10.129.10">
    <property type="entry name" value="Hotdog Thioesterase"/>
    <property type="match status" value="2"/>
</dbReference>
<feature type="domain" description="Ketosynthase family 3 (KS3)" evidence="6">
    <location>
        <begin position="545"/>
        <end position="977"/>
    </location>
</feature>
<keyword evidence="2" id="KW-0597">Phosphoprotein</keyword>